<dbReference type="InterPro" id="IPR036047">
    <property type="entry name" value="F-box-like_dom_sf"/>
</dbReference>
<comment type="similarity">
    <text evidence="1">Belongs to the CFA/CMAS family.</text>
</comment>
<dbReference type="Pfam" id="PF00646">
    <property type="entry name" value="F-box"/>
    <property type="match status" value="1"/>
</dbReference>
<accession>A0A060SM95</accession>
<dbReference type="SUPFAM" id="SSF81383">
    <property type="entry name" value="F-box domain"/>
    <property type="match status" value="1"/>
</dbReference>
<dbReference type="EMBL" id="CCBP010000283">
    <property type="protein sequence ID" value="CDO75652.1"/>
    <property type="molecule type" value="Genomic_DNA"/>
</dbReference>
<dbReference type="OrthoDB" id="506498at2759"/>
<feature type="domain" description="F-box" evidence="2">
    <location>
        <begin position="260"/>
        <end position="309"/>
    </location>
</feature>
<name>A0A060SM95_PYCCI</name>
<evidence type="ECO:0000259" key="2">
    <source>
        <dbReference type="PROSITE" id="PS50181"/>
    </source>
</evidence>
<dbReference type="AlphaFoldDB" id="A0A060SM95"/>
<dbReference type="Gene3D" id="3.40.50.150">
    <property type="entry name" value="Vaccinia Virus protein VP39"/>
    <property type="match status" value="1"/>
</dbReference>
<dbReference type="PANTHER" id="PTHR43832:SF1">
    <property type="entry name" value="S-ADENOSYL-L-METHIONINE-DEPENDENT METHYLTRANSFERASES SUPERFAMILY PROTEIN"/>
    <property type="match status" value="1"/>
</dbReference>
<gene>
    <name evidence="3" type="ORF">BN946_scf184941.g5</name>
</gene>
<sequence>MDSILAVGYALLDKGLVPDYVLRPTIRALCRQRLREIDMGSFEANYAAKMKWIEDVRARSKIAELTEKANSQHYEVSTPFMLSCMGPYAKYSCCLYPTGQETLEEAEILMMESYCEKAQLKDGWGSLSLFLAQKYPHSRITGLSNSSTQKAHIDGAAKVRGLTNLEVSNPSCSWYISGEHYARTSEDWLRRQDANATVGLSELEKDAVAKGLDKEEGRKAFYRFRVFYIAVAEFFGLHDGQDPQLVKVAQNRADQSNITGCSMKDMPWDVLTEIFKFAHPLDLLSLSRTSKALRGFLMSRKSAFVWKAARERESAAQVARERVSDRKIPECPPELSEAQYAVLLFTSECTVCGEPGVPGTMWELLARYCPECKERDLVSIEQIRAVKTLVWDVIGYSKPIFLHGQTFFGGVWLYDESGVFPRHKIREFGKSYVACRTPDEKDKLLEGLHAQHVRLSNLGIRLRGWGTSEDERRRQEIDVIKKKRAEQIIERLREAGWGEELDKMSPRRMSALRRLGIVDKGVPLTDERWEGIRDALMQHMEFVQACRLNREWQAVVLERLRWLQEIVADDTSITSARRDSTDYGMGGDLRVEFSDVAMFPELRTLLEAPAAEEIKKEDLAERCIRCLPVLKDKWMRQREAYFNDLVRQAPRATPLPDGLVASLAIVTFTCKRCTCPWIRWPDVSNHHCGRMEPYYRGDKDDTSSYTEVLTLFCREKHLTLPWHFDPEYEVEFASEATEGVIRLCGYDPLRTSYKEMQDCGVRLYCKTCAVSFDGCLEVYDWQNARIPLWWYPLNVLKGTFAGGDHGTAFIAANAAETVEVATAFSIIARDSTEYDSRQRCADQPAGG</sequence>
<dbReference type="PANTHER" id="PTHR43832">
    <property type="match status" value="1"/>
</dbReference>
<evidence type="ECO:0000313" key="4">
    <source>
        <dbReference type="Proteomes" id="UP000029665"/>
    </source>
</evidence>
<proteinExistence type="inferred from homology"/>
<dbReference type="OMA" id="WQNARIP"/>
<dbReference type="InterPro" id="IPR029063">
    <property type="entry name" value="SAM-dependent_MTases_sf"/>
</dbReference>
<protein>
    <recommendedName>
        <fullName evidence="2">F-box domain-containing protein</fullName>
    </recommendedName>
</protein>
<dbReference type="PROSITE" id="PS50181">
    <property type="entry name" value="FBOX"/>
    <property type="match status" value="1"/>
</dbReference>
<dbReference type="HOGENOM" id="CLU_336532_0_0_1"/>
<dbReference type="Pfam" id="PF02353">
    <property type="entry name" value="CMAS"/>
    <property type="match status" value="1"/>
</dbReference>
<dbReference type="SUPFAM" id="SSF53335">
    <property type="entry name" value="S-adenosyl-L-methionine-dependent methyltransferases"/>
    <property type="match status" value="1"/>
</dbReference>
<organism evidence="3 4">
    <name type="scientific">Pycnoporus cinnabarinus</name>
    <name type="common">Cinnabar-red polypore</name>
    <name type="synonym">Trametes cinnabarina</name>
    <dbReference type="NCBI Taxonomy" id="5643"/>
    <lineage>
        <taxon>Eukaryota</taxon>
        <taxon>Fungi</taxon>
        <taxon>Dikarya</taxon>
        <taxon>Basidiomycota</taxon>
        <taxon>Agaricomycotina</taxon>
        <taxon>Agaricomycetes</taxon>
        <taxon>Polyporales</taxon>
        <taxon>Polyporaceae</taxon>
        <taxon>Trametes</taxon>
    </lineage>
</organism>
<keyword evidence="4" id="KW-1185">Reference proteome</keyword>
<dbReference type="Proteomes" id="UP000029665">
    <property type="component" value="Unassembled WGS sequence"/>
</dbReference>
<evidence type="ECO:0000313" key="3">
    <source>
        <dbReference type="EMBL" id="CDO75652.1"/>
    </source>
</evidence>
<comment type="caution">
    <text evidence="3">The sequence shown here is derived from an EMBL/GenBank/DDBJ whole genome shotgun (WGS) entry which is preliminary data.</text>
</comment>
<reference evidence="3" key="1">
    <citation type="submission" date="2014-01" db="EMBL/GenBank/DDBJ databases">
        <title>The genome of the white-rot fungus Pycnoporus cinnabarinus: a basidiomycete model with a versatile arsenal for lignocellulosic biomass breakdown.</title>
        <authorList>
            <person name="Levasseur A."/>
            <person name="Lomascolo A."/>
            <person name="Ruiz-Duenas F.J."/>
            <person name="Uzan E."/>
            <person name="Piumi F."/>
            <person name="Kues U."/>
            <person name="Ram A.F.J."/>
            <person name="Murat C."/>
            <person name="Haon M."/>
            <person name="Benoit I."/>
            <person name="Arfi Y."/>
            <person name="Chevret D."/>
            <person name="Drula E."/>
            <person name="Kwon M.J."/>
            <person name="Gouret P."/>
            <person name="Lesage-Meessen L."/>
            <person name="Lombard V."/>
            <person name="Mariette J."/>
            <person name="Noirot C."/>
            <person name="Park J."/>
            <person name="Patyshakuliyeva A."/>
            <person name="Wieneger R.A.B."/>
            <person name="Wosten H.A.B."/>
            <person name="Martin F."/>
            <person name="Coutinho P.M."/>
            <person name="de Vries R."/>
            <person name="Martinez A.T."/>
            <person name="Klopp C."/>
            <person name="Pontarotti P."/>
            <person name="Henrissat B."/>
            <person name="Record E."/>
        </authorList>
    </citation>
    <scope>NUCLEOTIDE SEQUENCE [LARGE SCALE GENOMIC DNA]</scope>
    <source>
        <strain evidence="3">BRFM137</strain>
    </source>
</reference>
<dbReference type="InterPro" id="IPR001810">
    <property type="entry name" value="F-box_dom"/>
</dbReference>
<dbReference type="CDD" id="cd09917">
    <property type="entry name" value="F-box_SF"/>
    <property type="match status" value="1"/>
</dbReference>
<evidence type="ECO:0000256" key="1">
    <source>
        <dbReference type="ARBA" id="ARBA00010815"/>
    </source>
</evidence>
<dbReference type="STRING" id="5643.A0A060SM95"/>